<protein>
    <submittedName>
        <fullName evidence="6">60S large subunit ribosomal protein uL24</fullName>
    </submittedName>
</protein>
<organism evidence="6">
    <name type="scientific">Euglena gracilis</name>
    <dbReference type="NCBI Taxonomy" id="3039"/>
    <lineage>
        <taxon>Eukaryota</taxon>
        <taxon>Discoba</taxon>
        <taxon>Euglenozoa</taxon>
        <taxon>Euglenida</taxon>
        <taxon>Spirocuta</taxon>
        <taxon>Euglenophyceae</taxon>
        <taxon>Euglenales</taxon>
        <taxon>Euglenaceae</taxon>
        <taxon>Euglena</taxon>
    </lineage>
</organism>
<keyword evidence="2 6" id="KW-0689">Ribosomal protein</keyword>
<reference evidence="6" key="1">
    <citation type="submission" date="2020-06" db="EMBL/GenBank/DDBJ databases">
        <title>Cryo-EM structure of the highly atypical cytoplasmic ribosome of Euglena gracilis.</title>
        <authorList>
            <person name="Matzov D."/>
            <person name="Taoka M."/>
            <person name="Nobe Y."/>
            <person name="Yamauchi Y."/>
            <person name="Halfon Y."/>
            <person name="Asis N."/>
            <person name="Zimermann E."/>
            <person name="Rozenberg H."/>
            <person name="Bashan A."/>
            <person name="Bushan S."/>
            <person name="Isobe T."/>
            <person name="Gray M.W."/>
            <person name="Yonath A."/>
            <person name="Shalev-Benami M."/>
        </authorList>
    </citation>
    <scope>NUCLEOTIDE SEQUENCE</scope>
    <source>
        <strain evidence="6">Z</strain>
    </source>
</reference>
<dbReference type="Pfam" id="PF00467">
    <property type="entry name" value="KOW"/>
    <property type="match status" value="1"/>
</dbReference>
<dbReference type="GO" id="GO:0003723">
    <property type="term" value="F:RNA binding"/>
    <property type="evidence" value="ECO:0007669"/>
    <property type="project" value="InterPro"/>
</dbReference>
<feature type="domain" description="KOW" evidence="5">
    <location>
        <begin position="53"/>
        <end position="82"/>
    </location>
</feature>
<dbReference type="InterPro" id="IPR014722">
    <property type="entry name" value="Rib_uL2_dom2"/>
</dbReference>
<dbReference type="Pfam" id="PF16906">
    <property type="entry name" value="Ribosomal_L26"/>
    <property type="match status" value="1"/>
</dbReference>
<dbReference type="NCBIfam" id="TIGR01080">
    <property type="entry name" value="rplX_A_E"/>
    <property type="match status" value="1"/>
</dbReference>
<dbReference type="GO" id="GO:0006412">
    <property type="term" value="P:translation"/>
    <property type="evidence" value="ECO:0007669"/>
    <property type="project" value="InterPro"/>
</dbReference>
<sequence length="146" mass="16767">MVNKVGKSGDRRKARKSYFTAPSHVRRVIMSARLSKDLRQKYKVKSLPIRKEDEVKVKRGSHKGRDGKVIACYRLKYAVHIDKITREKANGQTVQIGIHPSNVEITKLKLDKDRKKLLETKGRRKNKDSKDKTKVGQAEVAMQDVD</sequence>
<evidence type="ECO:0000313" key="6">
    <source>
        <dbReference type="EMBL" id="QLA09614.1"/>
    </source>
</evidence>
<dbReference type="FunFam" id="2.30.30.30:FF:000009">
    <property type="entry name" value="60S ribosomal protein L26"/>
    <property type="match status" value="1"/>
</dbReference>
<accession>A0A7L5NT22</accession>
<comment type="similarity">
    <text evidence="1">Belongs to the universal ribosomal protein uL24 family.</text>
</comment>
<dbReference type="InterPro" id="IPR041988">
    <property type="entry name" value="Ribosomal_uL24_KOW"/>
</dbReference>
<dbReference type="AlphaFoldDB" id="A0A7L5NT22"/>
<evidence type="ECO:0000256" key="3">
    <source>
        <dbReference type="ARBA" id="ARBA00023274"/>
    </source>
</evidence>
<dbReference type="InterPro" id="IPR005756">
    <property type="entry name" value="Ribosomal_uL24_euk/arc"/>
</dbReference>
<dbReference type="GO" id="GO:0003735">
    <property type="term" value="F:structural constituent of ribosome"/>
    <property type="evidence" value="ECO:0007669"/>
    <property type="project" value="InterPro"/>
</dbReference>
<dbReference type="PANTHER" id="PTHR11143">
    <property type="entry name" value="60S RIBOSOMAL PROTEIN L26 FAMILY MEMBER"/>
    <property type="match status" value="1"/>
</dbReference>
<dbReference type="Gene3D" id="2.30.30.30">
    <property type="match status" value="1"/>
</dbReference>
<dbReference type="InterPro" id="IPR008991">
    <property type="entry name" value="Translation_prot_SH3-like_sf"/>
</dbReference>
<dbReference type="InterPro" id="IPR005824">
    <property type="entry name" value="KOW"/>
</dbReference>
<evidence type="ECO:0000259" key="5">
    <source>
        <dbReference type="Pfam" id="PF00467"/>
    </source>
</evidence>
<dbReference type="EMBL" id="MT583883">
    <property type="protein sequence ID" value="QLA09614.1"/>
    <property type="molecule type" value="mRNA"/>
</dbReference>
<proteinExistence type="evidence at transcript level"/>
<name>A0A7L5NT22_EUGGR</name>
<keyword evidence="3" id="KW-0687">Ribonucleoprotein</keyword>
<dbReference type="GO" id="GO:0015934">
    <property type="term" value="C:large ribosomal subunit"/>
    <property type="evidence" value="ECO:0007669"/>
    <property type="project" value="InterPro"/>
</dbReference>
<evidence type="ECO:0000256" key="4">
    <source>
        <dbReference type="SAM" id="MobiDB-lite"/>
    </source>
</evidence>
<dbReference type="SUPFAM" id="SSF50104">
    <property type="entry name" value="Translation proteins SH3-like domain"/>
    <property type="match status" value="1"/>
</dbReference>
<dbReference type="CDD" id="cd06089">
    <property type="entry name" value="KOW_RPL26"/>
    <property type="match status" value="1"/>
</dbReference>
<evidence type="ECO:0000256" key="1">
    <source>
        <dbReference type="ARBA" id="ARBA00010618"/>
    </source>
</evidence>
<evidence type="ECO:0000256" key="2">
    <source>
        <dbReference type="ARBA" id="ARBA00022980"/>
    </source>
</evidence>
<feature type="region of interest" description="Disordered" evidence="4">
    <location>
        <begin position="116"/>
        <end position="146"/>
    </location>
</feature>